<sequence>MKRKAPKDHIEKPEDKVWKQWFEKLTTKDHDSYMAKLGLTQEDKEELPEIEEQLHSVGSGEIAEAAGEKSLQKKAGKRR</sequence>
<reference evidence="4" key="2">
    <citation type="submission" date="2021-03" db="EMBL/GenBank/DDBJ databases">
        <authorList>
            <person name="Jaffe A."/>
        </authorList>
    </citation>
    <scope>NUCLEOTIDE SEQUENCE</scope>
    <source>
        <strain evidence="4">RIFCSPLOWO2_01_FULL_43_13</strain>
    </source>
</reference>
<dbReference type="EMBL" id="DUFW01000017">
    <property type="protein sequence ID" value="HIH21227.1"/>
    <property type="molecule type" value="Genomic_DNA"/>
</dbReference>
<evidence type="ECO:0000313" key="4">
    <source>
        <dbReference type="EMBL" id="MBS3057830.1"/>
    </source>
</evidence>
<dbReference type="Proteomes" id="UP000680185">
    <property type="component" value="Unassembled WGS sequence"/>
</dbReference>
<comment type="caution">
    <text evidence="3">The sequence shown here is derived from an EMBL/GenBank/DDBJ whole genome shotgun (WGS) entry which is preliminary data.</text>
</comment>
<dbReference type="Proteomes" id="UP000527315">
    <property type="component" value="Unassembled WGS sequence"/>
</dbReference>
<dbReference type="EMBL" id="JAGVWB010000003">
    <property type="protein sequence ID" value="MBS3057830.1"/>
    <property type="molecule type" value="Genomic_DNA"/>
</dbReference>
<reference evidence="4" key="3">
    <citation type="submission" date="2021-05" db="EMBL/GenBank/DDBJ databases">
        <title>Protein family content uncovers lineage relationships and bacterial pathway maintenance mechanisms in DPANN archaea.</title>
        <authorList>
            <person name="Castelle C.J."/>
            <person name="Meheust R."/>
            <person name="Jaffe A.L."/>
            <person name="Seitz K."/>
            <person name="Gong X."/>
            <person name="Baker B.J."/>
            <person name="Banfield J.F."/>
        </authorList>
    </citation>
    <scope>NUCLEOTIDE SEQUENCE</scope>
    <source>
        <strain evidence="4">RIFCSPLOWO2_01_FULL_43_13</strain>
    </source>
</reference>
<evidence type="ECO:0000313" key="5">
    <source>
        <dbReference type="Proteomes" id="UP000527315"/>
    </source>
</evidence>
<dbReference type="Proteomes" id="UP000590964">
    <property type="component" value="Unassembled WGS sequence"/>
</dbReference>
<evidence type="ECO:0000256" key="1">
    <source>
        <dbReference type="SAM" id="MobiDB-lite"/>
    </source>
</evidence>
<evidence type="ECO:0000313" key="2">
    <source>
        <dbReference type="EMBL" id="HIH21227.1"/>
    </source>
</evidence>
<protein>
    <submittedName>
        <fullName evidence="3">Uncharacterized protein</fullName>
    </submittedName>
</protein>
<evidence type="ECO:0000313" key="3">
    <source>
        <dbReference type="EMBL" id="HIH33143.1"/>
    </source>
</evidence>
<feature type="region of interest" description="Disordered" evidence="1">
    <location>
        <begin position="53"/>
        <end position="79"/>
    </location>
</feature>
<gene>
    <name evidence="2" type="ORF">HA222_01005</name>
    <name evidence="3" type="ORF">HA227_02715</name>
    <name evidence="4" type="ORF">J4478_00330</name>
</gene>
<organism evidence="3 5">
    <name type="scientific">Candidatus Iainarchaeum sp</name>
    <dbReference type="NCBI Taxonomy" id="3101447"/>
    <lineage>
        <taxon>Archaea</taxon>
        <taxon>Candidatus Iainarchaeota</taxon>
        <taxon>Candidatus Iainarchaeia</taxon>
        <taxon>Candidatus Iainarchaeales</taxon>
        <taxon>Candidatus Iainarchaeaceae</taxon>
        <taxon>Candidatus Iainarchaeum</taxon>
    </lineage>
</organism>
<accession>A0A7J4KT28</accession>
<proteinExistence type="predicted"/>
<dbReference type="EMBL" id="DUFJ01000064">
    <property type="protein sequence ID" value="HIH33143.1"/>
    <property type="molecule type" value="Genomic_DNA"/>
</dbReference>
<name>A0A7J4KT28_9ARCH</name>
<dbReference type="AlphaFoldDB" id="A0A7J4KT28"/>
<reference evidence="2 5" key="1">
    <citation type="journal article" date="2020" name="bioRxiv">
        <title>A rank-normalized archaeal taxonomy based on genome phylogeny resolves widespread incomplete and uneven classifications.</title>
        <authorList>
            <person name="Rinke C."/>
            <person name="Chuvochina M."/>
            <person name="Mussig A.J."/>
            <person name="Chaumeil P.-A."/>
            <person name="Waite D.W."/>
            <person name="Whitman W.B."/>
            <person name="Parks D.H."/>
            <person name="Hugenholtz P."/>
        </authorList>
    </citation>
    <scope>NUCLEOTIDE SEQUENCE [LARGE SCALE GENOMIC DNA]</scope>
    <source>
        <strain evidence="2">UBA10191</strain>
    </source>
</reference>